<dbReference type="AlphaFoldDB" id="A0AAW9NMS4"/>
<keyword evidence="2" id="KW-1185">Reference proteome</keyword>
<dbReference type="EMBL" id="JARSFG010000015">
    <property type="protein sequence ID" value="MEC1178907.1"/>
    <property type="molecule type" value="Genomic_DNA"/>
</dbReference>
<reference evidence="1 2" key="1">
    <citation type="submission" date="2023-03" db="EMBL/GenBank/DDBJ databases">
        <title>Bacillus Genome Sequencing.</title>
        <authorList>
            <person name="Dunlap C."/>
        </authorList>
    </citation>
    <scope>NUCLEOTIDE SEQUENCE [LARGE SCALE GENOMIC DNA]</scope>
    <source>
        <strain evidence="1 2">B-59205</strain>
    </source>
</reference>
<dbReference type="Pfam" id="PF07972">
    <property type="entry name" value="Flavodoxin_NdrI"/>
    <property type="match status" value="1"/>
</dbReference>
<protein>
    <submittedName>
        <fullName evidence="1">Class Ib ribonucleoside-diphosphate reductase assembly flavoprotein NrdI</fullName>
    </submittedName>
</protein>
<dbReference type="InterPro" id="IPR029039">
    <property type="entry name" value="Flavoprotein-like_sf"/>
</dbReference>
<proteinExistence type="predicted"/>
<evidence type="ECO:0000313" key="2">
    <source>
        <dbReference type="Proteomes" id="UP001344888"/>
    </source>
</evidence>
<sequence length="123" mass="13852">MIVFASRTGNVRFIINQLQLPNIEMTKGLKLTEPYLLFTYTDGLGTVPQIVEEFLQDNAEYCKGVIASGNSNFGHHVFCGSADKINAAYQIPIVRKIELRGFTHDYEAIREYYQTVIKGGKTT</sequence>
<dbReference type="PIRSF" id="PIRSF005087">
    <property type="entry name" value="NrdI"/>
    <property type="match status" value="1"/>
</dbReference>
<dbReference type="PANTHER" id="PTHR37297">
    <property type="entry name" value="PROTEIN NRDI"/>
    <property type="match status" value="1"/>
</dbReference>
<dbReference type="PANTHER" id="PTHR37297:SF1">
    <property type="entry name" value="PROTEIN NRDI"/>
    <property type="match status" value="1"/>
</dbReference>
<dbReference type="Gene3D" id="3.40.50.360">
    <property type="match status" value="1"/>
</dbReference>
<accession>A0AAW9NMS4</accession>
<dbReference type="NCBIfam" id="TIGR00333">
    <property type="entry name" value="nrdI"/>
    <property type="match status" value="1"/>
</dbReference>
<evidence type="ECO:0000313" key="1">
    <source>
        <dbReference type="EMBL" id="MEC1178907.1"/>
    </source>
</evidence>
<gene>
    <name evidence="1" type="primary">nrdI</name>
    <name evidence="1" type="ORF">P9B03_10460</name>
</gene>
<name>A0AAW9NMS4_9BACL</name>
<dbReference type="GO" id="GO:0010181">
    <property type="term" value="F:FMN binding"/>
    <property type="evidence" value="ECO:0007669"/>
    <property type="project" value="InterPro"/>
</dbReference>
<comment type="caution">
    <text evidence="1">The sequence shown here is derived from an EMBL/GenBank/DDBJ whole genome shotgun (WGS) entry which is preliminary data.</text>
</comment>
<dbReference type="Proteomes" id="UP001344888">
    <property type="component" value="Unassembled WGS sequence"/>
</dbReference>
<dbReference type="RefSeq" id="WP_107840876.1">
    <property type="nucleotide sequence ID" value="NZ_JARSFG010000015.1"/>
</dbReference>
<dbReference type="SUPFAM" id="SSF52218">
    <property type="entry name" value="Flavoproteins"/>
    <property type="match status" value="1"/>
</dbReference>
<organism evidence="1 2">
    <name type="scientific">Metasolibacillus meyeri</name>
    <dbReference type="NCBI Taxonomy" id="1071052"/>
    <lineage>
        <taxon>Bacteria</taxon>
        <taxon>Bacillati</taxon>
        <taxon>Bacillota</taxon>
        <taxon>Bacilli</taxon>
        <taxon>Bacillales</taxon>
        <taxon>Caryophanaceae</taxon>
        <taxon>Metasolibacillus</taxon>
    </lineage>
</organism>
<dbReference type="InterPro" id="IPR004465">
    <property type="entry name" value="RNR_NrdI"/>
</dbReference>